<evidence type="ECO:0000256" key="1">
    <source>
        <dbReference type="SAM" id="MobiDB-lite"/>
    </source>
</evidence>
<feature type="region of interest" description="Disordered" evidence="1">
    <location>
        <begin position="123"/>
        <end position="142"/>
    </location>
</feature>
<dbReference type="InterPro" id="IPR011990">
    <property type="entry name" value="TPR-like_helical_dom_sf"/>
</dbReference>
<dbReference type="Gene3D" id="1.25.40.10">
    <property type="entry name" value="Tetratricopeptide repeat domain"/>
    <property type="match status" value="1"/>
</dbReference>
<comment type="caution">
    <text evidence="2">The sequence shown here is derived from an EMBL/GenBank/DDBJ whole genome shotgun (WGS) entry which is preliminary data.</text>
</comment>
<dbReference type="PANTHER" id="PTHR26312:SF227">
    <property type="entry name" value="TETRATRICOPEPTIDE REPEAT (TPR)-LIKE SUPERFAMILY PROTEIN"/>
    <property type="match status" value="1"/>
</dbReference>
<gene>
    <name evidence="2" type="ORF">V6N11_060057</name>
</gene>
<feature type="compositionally biased region" description="Polar residues" evidence="1">
    <location>
        <begin position="1"/>
        <end position="11"/>
    </location>
</feature>
<organism evidence="2 3">
    <name type="scientific">Hibiscus sabdariffa</name>
    <name type="common">roselle</name>
    <dbReference type="NCBI Taxonomy" id="183260"/>
    <lineage>
        <taxon>Eukaryota</taxon>
        <taxon>Viridiplantae</taxon>
        <taxon>Streptophyta</taxon>
        <taxon>Embryophyta</taxon>
        <taxon>Tracheophyta</taxon>
        <taxon>Spermatophyta</taxon>
        <taxon>Magnoliopsida</taxon>
        <taxon>eudicotyledons</taxon>
        <taxon>Gunneridae</taxon>
        <taxon>Pentapetalae</taxon>
        <taxon>rosids</taxon>
        <taxon>malvids</taxon>
        <taxon>Malvales</taxon>
        <taxon>Malvaceae</taxon>
        <taxon>Malvoideae</taxon>
        <taxon>Hibiscus</taxon>
    </lineage>
</organism>
<dbReference type="EMBL" id="JBBPBN010001677">
    <property type="protein sequence ID" value="KAK8477785.1"/>
    <property type="molecule type" value="Genomic_DNA"/>
</dbReference>
<keyword evidence="3" id="KW-1185">Reference proteome</keyword>
<feature type="compositionally biased region" description="Gly residues" evidence="1">
    <location>
        <begin position="123"/>
        <end position="133"/>
    </location>
</feature>
<evidence type="ECO:0000313" key="3">
    <source>
        <dbReference type="Proteomes" id="UP001396334"/>
    </source>
</evidence>
<proteinExistence type="predicted"/>
<protein>
    <submittedName>
        <fullName evidence="2">Uncharacterized protein</fullName>
    </submittedName>
</protein>
<reference evidence="2 3" key="1">
    <citation type="journal article" date="2024" name="G3 (Bethesda)">
        <title>Genome assembly of Hibiscus sabdariffa L. provides insights into metabolisms of medicinal natural products.</title>
        <authorList>
            <person name="Kim T."/>
        </authorList>
    </citation>
    <scope>NUCLEOTIDE SEQUENCE [LARGE SCALE GENOMIC DNA]</scope>
    <source>
        <strain evidence="2">TK-2024</strain>
        <tissue evidence="2">Old leaves</tissue>
    </source>
</reference>
<dbReference type="SUPFAM" id="SSF48452">
    <property type="entry name" value="TPR-like"/>
    <property type="match status" value="1"/>
</dbReference>
<accession>A0ABR1ZBZ1</accession>
<name>A0ABR1ZBZ1_9ROSI</name>
<dbReference type="PANTHER" id="PTHR26312">
    <property type="entry name" value="TETRATRICOPEPTIDE REPEAT PROTEIN 5"/>
    <property type="match status" value="1"/>
</dbReference>
<dbReference type="Proteomes" id="UP001396334">
    <property type="component" value="Unassembled WGS sequence"/>
</dbReference>
<evidence type="ECO:0000313" key="2">
    <source>
        <dbReference type="EMBL" id="KAK8477785.1"/>
    </source>
</evidence>
<feature type="region of interest" description="Disordered" evidence="1">
    <location>
        <begin position="1"/>
        <end position="32"/>
    </location>
</feature>
<sequence length="265" mass="29429">MLLRSASTPLLNSRIPRSKELSPEPESSPLISRTRSVSFRVSCSSSVSVGSNDDSRRRVTRAVSEADLRMTSSPVVPKMGKVKANSGILSGIFVEEEELEKKEAGFQWRRTASLAVEEECGIVGGGDGGGSGTGDNEWSSWDSNNGNDGTDLYYRKMIEANPGNSLLLSNYARFLKEVRRDYVKAEEYCGRAILANPNDGNVLSMYAGLIWETRKDSSRAETYFDQAVKAAPDDCYVLASYARFLWDAEEEDDDEEEDFIKLRRT</sequence>